<dbReference type="PANTHER" id="PTHR10683">
    <property type="entry name" value="TRANSALDOLASE"/>
    <property type="match status" value="1"/>
</dbReference>
<dbReference type="InterPro" id="IPR011861">
    <property type="entry name" value="Transald_staph-type"/>
</dbReference>
<dbReference type="Gene3D" id="3.20.20.70">
    <property type="entry name" value="Aldolase class I"/>
    <property type="match status" value="1"/>
</dbReference>
<dbReference type="InterPro" id="IPR001585">
    <property type="entry name" value="TAL/FSA"/>
</dbReference>
<dbReference type="KEGG" id="cwo:Cwoe_5472"/>
<keyword evidence="1" id="KW-0704">Schiff base</keyword>
<keyword evidence="3" id="KW-1185">Reference proteome</keyword>
<proteinExistence type="predicted"/>
<dbReference type="Proteomes" id="UP000008229">
    <property type="component" value="Chromosome"/>
</dbReference>
<reference evidence="3" key="2">
    <citation type="submission" date="2010-01" db="EMBL/GenBank/DDBJ databases">
        <title>The complete genome of Conexibacter woesei DSM 14684.</title>
        <authorList>
            <consortium name="US DOE Joint Genome Institute (JGI-PGF)"/>
            <person name="Lucas S."/>
            <person name="Copeland A."/>
            <person name="Lapidus A."/>
            <person name="Glavina del Rio T."/>
            <person name="Dalin E."/>
            <person name="Tice H."/>
            <person name="Bruce D."/>
            <person name="Goodwin L."/>
            <person name="Pitluck S."/>
            <person name="Kyrpides N."/>
            <person name="Mavromatis K."/>
            <person name="Ivanova N."/>
            <person name="Mikhailova N."/>
            <person name="Chertkov O."/>
            <person name="Brettin T."/>
            <person name="Detter J.C."/>
            <person name="Han C."/>
            <person name="Larimer F."/>
            <person name="Land M."/>
            <person name="Hauser L."/>
            <person name="Markowitz V."/>
            <person name="Cheng J.-F."/>
            <person name="Hugenholtz P."/>
            <person name="Woyke T."/>
            <person name="Wu D."/>
            <person name="Pukall R."/>
            <person name="Steenblock K."/>
            <person name="Schneider S."/>
            <person name="Klenk H.-P."/>
            <person name="Eisen J.A."/>
        </authorList>
    </citation>
    <scope>NUCLEOTIDE SEQUENCE [LARGE SCALE GENOMIC DNA]</scope>
    <source>
        <strain evidence="3">DSM 14684 / CIP 108061 / JCM 11494 / NBRC 100937 / ID131577</strain>
    </source>
</reference>
<dbReference type="eggNOG" id="COG0176">
    <property type="taxonomic scope" value="Bacteria"/>
</dbReference>
<organism evidence="2 3">
    <name type="scientific">Conexibacter woesei (strain DSM 14684 / CCUG 47730 / CIP 108061 / JCM 11494 / NBRC 100937 / ID131577)</name>
    <dbReference type="NCBI Taxonomy" id="469383"/>
    <lineage>
        <taxon>Bacteria</taxon>
        <taxon>Bacillati</taxon>
        <taxon>Actinomycetota</taxon>
        <taxon>Thermoleophilia</taxon>
        <taxon>Solirubrobacterales</taxon>
        <taxon>Conexibacteraceae</taxon>
        <taxon>Conexibacter</taxon>
    </lineage>
</organism>
<evidence type="ECO:0000313" key="3">
    <source>
        <dbReference type="Proteomes" id="UP000008229"/>
    </source>
</evidence>
<name>D3EZN9_CONWI</name>
<gene>
    <name evidence="2" type="ordered locus">Cwoe_5472</name>
</gene>
<dbReference type="AlphaFoldDB" id="D3EZN9"/>
<dbReference type="InterPro" id="IPR013785">
    <property type="entry name" value="Aldolase_TIM"/>
</dbReference>
<accession>D3EZN9</accession>
<dbReference type="EMBL" id="CP001854">
    <property type="protein sequence ID" value="ADB53877.1"/>
    <property type="molecule type" value="Genomic_DNA"/>
</dbReference>
<dbReference type="STRING" id="469383.Cwoe_5472"/>
<dbReference type="GO" id="GO:0005975">
    <property type="term" value="P:carbohydrate metabolic process"/>
    <property type="evidence" value="ECO:0007669"/>
    <property type="project" value="InterPro"/>
</dbReference>
<dbReference type="NCBIfam" id="TIGR02134">
    <property type="entry name" value="transald_staph"/>
    <property type="match status" value="1"/>
</dbReference>
<dbReference type="Pfam" id="PF00923">
    <property type="entry name" value="TAL_FSA"/>
    <property type="match status" value="1"/>
</dbReference>
<evidence type="ECO:0000256" key="1">
    <source>
        <dbReference type="ARBA" id="ARBA00023270"/>
    </source>
</evidence>
<evidence type="ECO:0000313" key="2">
    <source>
        <dbReference type="EMBL" id="ADB53877.1"/>
    </source>
</evidence>
<dbReference type="HOGENOM" id="CLU_079764_0_0_11"/>
<dbReference type="PANTHER" id="PTHR10683:SF40">
    <property type="entry name" value="FRUCTOSE-6-PHOSPHATE ALDOLASE 1-RELATED"/>
    <property type="match status" value="1"/>
</dbReference>
<reference evidence="2 3" key="1">
    <citation type="journal article" date="2010" name="Stand. Genomic Sci.">
        <title>Complete genome sequence of Conexibacter woesei type strain (ID131577).</title>
        <authorList>
            <person name="Pukall R."/>
            <person name="Lapidus A."/>
            <person name="Glavina Del Rio T."/>
            <person name="Copeland A."/>
            <person name="Tice H."/>
            <person name="Cheng J.-F."/>
            <person name="Lucas S."/>
            <person name="Chen F."/>
            <person name="Nolan M."/>
            <person name="Bruce D."/>
            <person name="Goodwin L."/>
            <person name="Pitluck S."/>
            <person name="Mavromatis K."/>
            <person name="Ivanova N."/>
            <person name="Ovchinnikova G."/>
            <person name="Pati A."/>
            <person name="Chen A."/>
            <person name="Palaniappan K."/>
            <person name="Land M."/>
            <person name="Hauser L."/>
            <person name="Chang Y.-J."/>
            <person name="Jeffries C.D."/>
            <person name="Chain P."/>
            <person name="Meincke L."/>
            <person name="Sims D."/>
            <person name="Brettin T."/>
            <person name="Detter J.C."/>
            <person name="Rohde M."/>
            <person name="Goeker M."/>
            <person name="Bristow J."/>
            <person name="Eisen J.A."/>
            <person name="Markowitz V."/>
            <person name="Kyrpides N.C."/>
            <person name="Klenk H.-P."/>
            <person name="Hugenholtz P."/>
        </authorList>
    </citation>
    <scope>NUCLEOTIDE SEQUENCE [LARGE SCALE GENOMIC DNA]</scope>
    <source>
        <strain evidence="3">DSM 14684 / CIP 108061 / JCM 11494 / NBRC 100937 / ID131577</strain>
    </source>
</reference>
<protein>
    <submittedName>
        <fullName evidence="2">Transaldolase</fullName>
    </submittedName>
</protein>
<sequence>MDTRVHAVTVAAPRSASDLTVRVFADGADLDGIRALAADAGIAGFTTNPTLMRKAGISDYERFAHDALALVGERPISFEVFSDDHADMERQALKIAGWGDNVYVKIPVTNTQGVASEDLLRRLVAVGVKVNVTGLMTLEQVEKVADAVAGDVPSNISVFAGRVADTGVDPVPLMTSALAIMAEAAPSAELIWASPREVLNIVQADQVGCHIITVTHDLLKKLSLLGHDHTRFSLETVRMFHDDASAAGFTL</sequence>
<dbReference type="SUPFAM" id="SSF51569">
    <property type="entry name" value="Aldolase"/>
    <property type="match status" value="1"/>
</dbReference>